<gene>
    <name evidence="2" type="ORF">EV675_1964</name>
</gene>
<dbReference type="EMBL" id="SGXC01000001">
    <property type="protein sequence ID" value="RZS85934.1"/>
    <property type="molecule type" value="Genomic_DNA"/>
</dbReference>
<evidence type="ECO:0000313" key="3">
    <source>
        <dbReference type="Proteomes" id="UP000292445"/>
    </source>
</evidence>
<sequence>MPNYTVGENDSIASIAKDHGFLWKTIWDHGSNASLRAKRKDPNQLVPGDEIFIPDKGTKSVSKPVDARHTFTRKGEPTKLKLRLTVLDEPRAKEAYTLVFGDKVIHGVTDGDGKLEHPIPGETRSATLTLSEGAEVYDIAIGALRPVSDTAGVQRRLENLGFDCGGESGSIGDATRDALKRFQTQYGLEATGEPDDATRAKLEELHV</sequence>
<dbReference type="SUPFAM" id="SSF47090">
    <property type="entry name" value="PGBD-like"/>
    <property type="match status" value="1"/>
</dbReference>
<keyword evidence="3" id="KW-1185">Reference proteome</keyword>
<dbReference type="OrthoDB" id="2080452at2"/>
<dbReference type="AlphaFoldDB" id="A0A4Q7NLC8"/>
<reference evidence="2 3" key="1">
    <citation type="submission" date="2019-02" db="EMBL/GenBank/DDBJ databases">
        <title>Genomic Encyclopedia of Type Strains, Phase IV (KMG-IV): sequencing the most valuable type-strain genomes for metagenomic binning, comparative biology and taxonomic classification.</title>
        <authorList>
            <person name="Goeker M."/>
        </authorList>
    </citation>
    <scope>NUCLEOTIDE SEQUENCE [LARGE SCALE GENOMIC DNA]</scope>
    <source>
        <strain evidence="2 3">K24</strain>
    </source>
</reference>
<dbReference type="InterPro" id="IPR036365">
    <property type="entry name" value="PGBD-like_sf"/>
</dbReference>
<dbReference type="InterPro" id="IPR018392">
    <property type="entry name" value="LysM"/>
</dbReference>
<accession>A0A4Q7NLC8</accession>
<dbReference type="Proteomes" id="UP000292445">
    <property type="component" value="Unassembled WGS sequence"/>
</dbReference>
<dbReference type="InterPro" id="IPR036779">
    <property type="entry name" value="LysM_dom_sf"/>
</dbReference>
<dbReference type="CDD" id="cd00118">
    <property type="entry name" value="LysM"/>
    <property type="match status" value="1"/>
</dbReference>
<evidence type="ECO:0000313" key="2">
    <source>
        <dbReference type="EMBL" id="RZS85934.1"/>
    </source>
</evidence>
<proteinExistence type="predicted"/>
<evidence type="ECO:0000259" key="1">
    <source>
        <dbReference type="Pfam" id="PF01471"/>
    </source>
</evidence>
<dbReference type="InterPro" id="IPR036366">
    <property type="entry name" value="PGBDSf"/>
</dbReference>
<protein>
    <submittedName>
        <fullName evidence="2">LysM domain-containing protein</fullName>
    </submittedName>
</protein>
<organism evidence="2 3">
    <name type="scientific">Pigmentiphaga kullae</name>
    <dbReference type="NCBI Taxonomy" id="151784"/>
    <lineage>
        <taxon>Bacteria</taxon>
        <taxon>Pseudomonadati</taxon>
        <taxon>Pseudomonadota</taxon>
        <taxon>Betaproteobacteria</taxon>
        <taxon>Burkholderiales</taxon>
        <taxon>Alcaligenaceae</taxon>
        <taxon>Pigmentiphaga</taxon>
    </lineage>
</organism>
<dbReference type="Gene3D" id="1.10.101.10">
    <property type="entry name" value="PGBD-like superfamily/PGBD"/>
    <property type="match status" value="1"/>
</dbReference>
<comment type="caution">
    <text evidence="2">The sequence shown here is derived from an EMBL/GenBank/DDBJ whole genome shotgun (WGS) entry which is preliminary data.</text>
</comment>
<dbReference type="RefSeq" id="WP_130357072.1">
    <property type="nucleotide sequence ID" value="NZ_SGXC01000001.1"/>
</dbReference>
<dbReference type="Pfam" id="PF01471">
    <property type="entry name" value="PG_binding_1"/>
    <property type="match status" value="1"/>
</dbReference>
<feature type="domain" description="Peptidoglycan binding-like" evidence="1">
    <location>
        <begin position="153"/>
        <end position="202"/>
    </location>
</feature>
<name>A0A4Q7NLC8_9BURK</name>
<dbReference type="InterPro" id="IPR002477">
    <property type="entry name" value="Peptidoglycan-bd-like"/>
</dbReference>
<dbReference type="Gene3D" id="3.10.350.10">
    <property type="entry name" value="LysM domain"/>
    <property type="match status" value="1"/>
</dbReference>